<reference evidence="4 5" key="1">
    <citation type="submission" date="2017-04" db="EMBL/GenBank/DDBJ databases">
        <authorList>
            <person name="Afonso C.L."/>
            <person name="Miller P.J."/>
            <person name="Scott M.A."/>
            <person name="Spackman E."/>
            <person name="Goraichik I."/>
            <person name="Dimitrov K.M."/>
            <person name="Suarez D.L."/>
            <person name="Swayne D.E."/>
        </authorList>
    </citation>
    <scope>NUCLEOTIDE SEQUENCE [LARGE SCALE GENOMIC DNA]</scope>
    <source>
        <strain evidence="4 5">B5P</strain>
    </source>
</reference>
<feature type="domain" description="PRC-barrel" evidence="3">
    <location>
        <begin position="225"/>
        <end position="303"/>
    </location>
</feature>
<feature type="region of interest" description="Disordered" evidence="1">
    <location>
        <begin position="157"/>
        <end position="213"/>
    </location>
</feature>
<dbReference type="InterPro" id="IPR011033">
    <property type="entry name" value="PRC_barrel-like_sf"/>
</dbReference>
<dbReference type="PANTHER" id="PTHR36505:SF1">
    <property type="entry name" value="BLR1072 PROTEIN"/>
    <property type="match status" value="1"/>
</dbReference>
<dbReference type="InterPro" id="IPR027275">
    <property type="entry name" value="PRC-brl_dom"/>
</dbReference>
<dbReference type="Proteomes" id="UP000193083">
    <property type="component" value="Unassembled WGS sequence"/>
</dbReference>
<feature type="chain" id="PRO_5010885590" evidence="2">
    <location>
        <begin position="22"/>
        <end position="326"/>
    </location>
</feature>
<dbReference type="AlphaFoldDB" id="A0A1X7PXY5"/>
<feature type="compositionally biased region" description="Low complexity" evidence="1">
    <location>
        <begin position="33"/>
        <end position="42"/>
    </location>
</feature>
<organism evidence="4 5">
    <name type="scientific">Mesorhizobium australicum</name>
    <dbReference type="NCBI Taxonomy" id="536018"/>
    <lineage>
        <taxon>Bacteria</taxon>
        <taxon>Pseudomonadati</taxon>
        <taxon>Pseudomonadota</taxon>
        <taxon>Alphaproteobacteria</taxon>
        <taxon>Hyphomicrobiales</taxon>
        <taxon>Phyllobacteriaceae</taxon>
        <taxon>Mesorhizobium</taxon>
    </lineage>
</organism>
<dbReference type="Gene3D" id="2.30.30.240">
    <property type="entry name" value="PRC-barrel domain"/>
    <property type="match status" value="2"/>
</dbReference>
<dbReference type="Pfam" id="PF05239">
    <property type="entry name" value="PRC"/>
    <property type="match status" value="2"/>
</dbReference>
<feature type="signal peptide" evidence="2">
    <location>
        <begin position="1"/>
        <end position="21"/>
    </location>
</feature>
<proteinExistence type="predicted"/>
<dbReference type="RefSeq" id="WP_085467234.1">
    <property type="nucleotide sequence ID" value="NZ_FXBL01000004.1"/>
</dbReference>
<dbReference type="SUPFAM" id="SSF50346">
    <property type="entry name" value="PRC-barrel domain"/>
    <property type="match status" value="2"/>
</dbReference>
<protein>
    <submittedName>
        <fullName evidence="4">PRC-barrel domain-containing protein</fullName>
    </submittedName>
</protein>
<dbReference type="EMBL" id="FXBL01000004">
    <property type="protein sequence ID" value="SMH57051.1"/>
    <property type="molecule type" value="Genomic_DNA"/>
</dbReference>
<accession>A0A1X7PXY5</accession>
<keyword evidence="5" id="KW-1185">Reference proteome</keyword>
<name>A0A1X7PXY5_9HYPH</name>
<evidence type="ECO:0000313" key="5">
    <source>
        <dbReference type="Proteomes" id="UP000193083"/>
    </source>
</evidence>
<keyword evidence="2" id="KW-0732">Signal</keyword>
<evidence type="ECO:0000256" key="2">
    <source>
        <dbReference type="SAM" id="SignalP"/>
    </source>
</evidence>
<evidence type="ECO:0000259" key="3">
    <source>
        <dbReference type="Pfam" id="PF05239"/>
    </source>
</evidence>
<evidence type="ECO:0000313" key="4">
    <source>
        <dbReference type="EMBL" id="SMH57051.1"/>
    </source>
</evidence>
<dbReference type="OrthoDB" id="7876889at2"/>
<feature type="compositionally biased region" description="Low complexity" evidence="1">
    <location>
        <begin position="157"/>
        <end position="175"/>
    </location>
</feature>
<feature type="region of interest" description="Disordered" evidence="1">
    <location>
        <begin position="22"/>
        <end position="42"/>
    </location>
</feature>
<sequence length="326" mass="33914">MIRKLLATTAILTIVSTGAFAQSSTQPAPATPPAASEAAPAAPLAPGVAVDQSEVSADGQIASNIIGETVYNSTADDAQTVGNVNDLVISKDGMIEAIVIGVGGFLGIGEKDVAIDYKTIDWAERDGDRWIVIEATADQLKELPDFDRSAYAPAAVASNDAAAPQATTPPATTAPSTDMSQNDATKPAGQDAMTKAPDAQAPAATDKTETAAIDRSTLKEVNTAEIRSEDLVGTTVYGANDENIGEIGDVVLQGEKVDAVIIDVGGFLGMGEKEVAVGMDNLTFMADEDGDHYLYTTFTKEQLDAAPAYDEANYAAKRDEMRVVPN</sequence>
<gene>
    <name evidence="4" type="ORF">SAMN02982922_5672</name>
</gene>
<evidence type="ECO:0000256" key="1">
    <source>
        <dbReference type="SAM" id="MobiDB-lite"/>
    </source>
</evidence>
<dbReference type="PANTHER" id="PTHR36505">
    <property type="entry name" value="BLR1072 PROTEIN"/>
    <property type="match status" value="1"/>
</dbReference>
<feature type="domain" description="PRC-barrel" evidence="3">
    <location>
        <begin position="62"/>
        <end position="140"/>
    </location>
</feature>